<feature type="transmembrane region" description="Helical" evidence="6">
    <location>
        <begin position="123"/>
        <end position="146"/>
    </location>
</feature>
<keyword evidence="4 6" id="KW-1133">Transmembrane helix</keyword>
<feature type="transmembrane region" description="Helical" evidence="6">
    <location>
        <begin position="88"/>
        <end position="117"/>
    </location>
</feature>
<feature type="transmembrane region" description="Helical" evidence="6">
    <location>
        <begin position="158"/>
        <end position="178"/>
    </location>
</feature>
<name>A0A7J4IWB1_9ARCH</name>
<accession>A0A7J4IWB1</accession>
<dbReference type="PANTHER" id="PTHR31272:SF9">
    <property type="entry name" value="BLL1027 PROTEIN"/>
    <property type="match status" value="1"/>
</dbReference>
<dbReference type="GO" id="GO:0016020">
    <property type="term" value="C:membrane"/>
    <property type="evidence" value="ECO:0007669"/>
    <property type="project" value="UniProtKB-SubCell"/>
</dbReference>
<organism evidence="8 9">
    <name type="scientific">Candidatus Iainarchaeum sp</name>
    <dbReference type="NCBI Taxonomy" id="3101447"/>
    <lineage>
        <taxon>Archaea</taxon>
        <taxon>Candidatus Iainarchaeota</taxon>
        <taxon>Candidatus Iainarchaeia</taxon>
        <taxon>Candidatus Iainarchaeales</taxon>
        <taxon>Candidatus Iainarchaeaceae</taxon>
        <taxon>Candidatus Iainarchaeum</taxon>
    </lineage>
</organism>
<dbReference type="Proteomes" id="UP000577419">
    <property type="component" value="Unassembled WGS sequence"/>
</dbReference>
<proteinExistence type="inferred from homology"/>
<evidence type="ECO:0000313" key="8">
    <source>
        <dbReference type="EMBL" id="HIH08545.1"/>
    </source>
</evidence>
<evidence type="ECO:0000256" key="6">
    <source>
        <dbReference type="SAM" id="Phobius"/>
    </source>
</evidence>
<dbReference type="PANTHER" id="PTHR31272">
    <property type="entry name" value="CYTOCHROME C-TYPE BIOGENESIS PROTEIN HI_1454-RELATED"/>
    <property type="match status" value="1"/>
</dbReference>
<comment type="similarity">
    <text evidence="2">Belongs to the DsbD family.</text>
</comment>
<dbReference type="EMBL" id="DUFG01000019">
    <property type="protein sequence ID" value="HIH08545.1"/>
    <property type="molecule type" value="Genomic_DNA"/>
</dbReference>
<gene>
    <name evidence="8" type="ORF">HA237_04205</name>
</gene>
<keyword evidence="3 6" id="KW-0812">Transmembrane</keyword>
<dbReference type="AlphaFoldDB" id="A0A7J4IWB1"/>
<protein>
    <submittedName>
        <fullName evidence="8">Cytochrome C biogenesis protein</fullName>
    </submittedName>
</protein>
<evidence type="ECO:0000256" key="1">
    <source>
        <dbReference type="ARBA" id="ARBA00004141"/>
    </source>
</evidence>
<feature type="transmembrane region" description="Helical" evidence="6">
    <location>
        <begin position="12"/>
        <end position="38"/>
    </location>
</feature>
<dbReference type="InterPro" id="IPR003834">
    <property type="entry name" value="Cyt_c_assmbl_TM_dom"/>
</dbReference>
<evidence type="ECO:0000256" key="5">
    <source>
        <dbReference type="ARBA" id="ARBA00023136"/>
    </source>
</evidence>
<evidence type="ECO:0000256" key="3">
    <source>
        <dbReference type="ARBA" id="ARBA00022692"/>
    </source>
</evidence>
<comment type="subcellular location">
    <subcellularLocation>
        <location evidence="1">Membrane</location>
        <topology evidence="1">Multi-pass membrane protein</topology>
    </subcellularLocation>
</comment>
<feature type="domain" description="Cytochrome C biogenesis protein transmembrane" evidence="7">
    <location>
        <begin position="10"/>
        <end position="177"/>
    </location>
</feature>
<feature type="transmembrane region" description="Helical" evidence="6">
    <location>
        <begin position="211"/>
        <end position="238"/>
    </location>
</feature>
<evidence type="ECO:0000256" key="2">
    <source>
        <dbReference type="ARBA" id="ARBA00006143"/>
    </source>
</evidence>
<keyword evidence="5 6" id="KW-0472">Membrane</keyword>
<evidence type="ECO:0000313" key="9">
    <source>
        <dbReference type="Proteomes" id="UP000577419"/>
    </source>
</evidence>
<comment type="caution">
    <text evidence="8">The sequence shown here is derived from an EMBL/GenBank/DDBJ whole genome shotgun (WGS) entry which is preliminary data.</text>
</comment>
<sequence>MPGISNAKLKIFLNTVFFVLGFSVVFAVLGVLLNSFLVGVSYDLRIWVGRIGGVIIILFALYILGLLKIGFLQREHKIRPTKLSAGYLTSFIFGATFAAGWTPCVGAILGAILTLAATQPGSAFFLLLSYSFGLSLPFLLAGAFISQATSFIEKATPYLKYFNLAAGVLLLVLGVLVFTDNLSQIANFFYAQGFFGFDTMNELGEGGNPTLLIAFLGGIISFFSPCILPLVPAFLSYISGVSFKEIQH</sequence>
<dbReference type="GO" id="GO:0017004">
    <property type="term" value="P:cytochrome complex assembly"/>
    <property type="evidence" value="ECO:0007669"/>
    <property type="project" value="InterPro"/>
</dbReference>
<dbReference type="Pfam" id="PF02683">
    <property type="entry name" value="DsbD_TM"/>
    <property type="match status" value="1"/>
</dbReference>
<evidence type="ECO:0000256" key="4">
    <source>
        <dbReference type="ARBA" id="ARBA00022989"/>
    </source>
</evidence>
<feature type="transmembrane region" description="Helical" evidence="6">
    <location>
        <begin position="44"/>
        <end position="67"/>
    </location>
</feature>
<reference evidence="9" key="1">
    <citation type="journal article" date="2020" name="bioRxiv">
        <title>A rank-normalized archaeal taxonomy based on genome phylogeny resolves widespread incomplete and uneven classifications.</title>
        <authorList>
            <person name="Rinke C."/>
            <person name="Chuvochina M."/>
            <person name="Mussig A.J."/>
            <person name="Chaumeil P.-A."/>
            <person name="Waite D.W."/>
            <person name="Whitman W.B."/>
            <person name="Parks D.H."/>
            <person name="Hugenholtz P."/>
        </authorList>
    </citation>
    <scope>NUCLEOTIDE SEQUENCE [LARGE SCALE GENOMIC DNA]</scope>
</reference>
<dbReference type="InterPro" id="IPR051790">
    <property type="entry name" value="Cytochrome_c-biogenesis_DsbD"/>
</dbReference>
<evidence type="ECO:0000259" key="7">
    <source>
        <dbReference type="Pfam" id="PF02683"/>
    </source>
</evidence>